<dbReference type="InterPro" id="IPR001653">
    <property type="entry name" value="DAP_epimerase_DapF"/>
</dbReference>
<feature type="active site" description="Proton donor" evidence="8">
    <location>
        <position position="76"/>
    </location>
</feature>
<feature type="binding site" evidence="8">
    <location>
        <position position="172"/>
    </location>
    <ligand>
        <name>substrate</name>
    </ligand>
</feature>
<dbReference type="UniPathway" id="UPA00034">
    <property type="reaction ID" value="UER00025"/>
</dbReference>
<evidence type="ECO:0000256" key="3">
    <source>
        <dbReference type="ARBA" id="ARBA00013080"/>
    </source>
</evidence>
<dbReference type="AlphaFoldDB" id="A0A7L4UP92"/>
<feature type="site" description="Could be important to modulate the pK values of the two catalytic cysteine residues" evidence="8">
    <location>
        <position position="140"/>
    </location>
</feature>
<comment type="caution">
    <text evidence="8">Lacks conserved residue(s) required for the propagation of feature annotation.</text>
</comment>
<feature type="binding site" evidence="8">
    <location>
        <begin position="189"/>
        <end position="190"/>
    </location>
    <ligand>
        <name>substrate</name>
    </ligand>
</feature>
<feature type="active site" evidence="9">
    <location>
        <position position="76"/>
    </location>
</feature>
<proteinExistence type="inferred from homology"/>
<dbReference type="HAMAP" id="MF_00197">
    <property type="entry name" value="DAP_epimerase"/>
    <property type="match status" value="1"/>
</dbReference>
<organism evidence="10 11">
    <name type="scientific">Balneicella halophila</name>
    <dbReference type="NCBI Taxonomy" id="1537566"/>
    <lineage>
        <taxon>Bacteria</taxon>
        <taxon>Pseudomonadati</taxon>
        <taxon>Bacteroidota</taxon>
        <taxon>Bacteroidia</taxon>
        <taxon>Bacteroidales</taxon>
        <taxon>Balneicellaceae</taxon>
        <taxon>Balneicella</taxon>
    </lineage>
</organism>
<evidence type="ECO:0000313" key="10">
    <source>
        <dbReference type="EMBL" id="PVX50077.1"/>
    </source>
</evidence>
<dbReference type="SUPFAM" id="SSF54506">
    <property type="entry name" value="Diaminopimelate epimerase-like"/>
    <property type="match status" value="2"/>
</dbReference>
<keyword evidence="5 8" id="KW-0457">Lysine biosynthesis</keyword>
<evidence type="ECO:0000256" key="8">
    <source>
        <dbReference type="HAMAP-Rule" id="MF_00197"/>
    </source>
</evidence>
<evidence type="ECO:0000256" key="2">
    <source>
        <dbReference type="ARBA" id="ARBA00010219"/>
    </source>
</evidence>
<evidence type="ECO:0000256" key="5">
    <source>
        <dbReference type="ARBA" id="ARBA00023154"/>
    </source>
</evidence>
<evidence type="ECO:0000313" key="11">
    <source>
        <dbReference type="Proteomes" id="UP000251835"/>
    </source>
</evidence>
<name>A0A7L4UP92_BALHA</name>
<feature type="active site" description="Proton acceptor" evidence="8">
    <location>
        <position position="199"/>
    </location>
</feature>
<dbReference type="NCBIfam" id="TIGR00652">
    <property type="entry name" value="DapF"/>
    <property type="match status" value="1"/>
</dbReference>
<dbReference type="GO" id="GO:0008837">
    <property type="term" value="F:diaminopimelate epimerase activity"/>
    <property type="evidence" value="ECO:0007669"/>
    <property type="project" value="UniProtKB-UniRule"/>
</dbReference>
<comment type="caution">
    <text evidence="10">The sequence shown here is derived from an EMBL/GenBank/DDBJ whole genome shotgun (WGS) entry which is preliminary data.</text>
</comment>
<feature type="binding site" evidence="8">
    <location>
        <position position="67"/>
    </location>
    <ligand>
        <name>substrate</name>
    </ligand>
</feature>
<reference evidence="10 11" key="1">
    <citation type="submission" date="2018-05" db="EMBL/GenBank/DDBJ databases">
        <title>Genomic Encyclopedia of Type Strains, Phase IV (KMG-IV): sequencing the most valuable type-strain genomes for metagenomic binning, comparative biology and taxonomic classification.</title>
        <authorList>
            <person name="Goeker M."/>
        </authorList>
    </citation>
    <scope>NUCLEOTIDE SEQUENCE [LARGE SCALE GENOMIC DNA]</scope>
    <source>
        <strain evidence="10 11">DSM 28579</strain>
    </source>
</reference>
<dbReference type="Pfam" id="PF01678">
    <property type="entry name" value="DAP_epimerase"/>
    <property type="match status" value="2"/>
</dbReference>
<comment type="subcellular location">
    <subcellularLocation>
        <location evidence="8">Cytoplasm</location>
    </subcellularLocation>
</comment>
<comment type="function">
    <text evidence="8">Catalyzes the stereoinversion of LL-2,6-diaminopimelate (L,L-DAP) to meso-diaminopimelate (meso-DAP), a precursor of L-lysine and an essential component of the bacterial peptidoglycan.</text>
</comment>
<keyword evidence="4 8" id="KW-0028">Amino-acid biosynthesis</keyword>
<dbReference type="PROSITE" id="PS01326">
    <property type="entry name" value="DAP_EPIMERASE"/>
    <property type="match status" value="1"/>
</dbReference>
<dbReference type="GO" id="GO:0009089">
    <property type="term" value="P:lysine biosynthetic process via diaminopimelate"/>
    <property type="evidence" value="ECO:0007669"/>
    <property type="project" value="UniProtKB-UniRule"/>
</dbReference>
<feature type="site" description="Could be important to modulate the pK values of the two catalytic cysteine residues" evidence="8">
    <location>
        <position position="189"/>
    </location>
</feature>
<evidence type="ECO:0000256" key="6">
    <source>
        <dbReference type="ARBA" id="ARBA00023235"/>
    </source>
</evidence>
<protein>
    <recommendedName>
        <fullName evidence="3 8">Diaminopimelate epimerase</fullName>
        <shortName evidence="8">DAP epimerase</shortName>
        <ecNumber evidence="3 8">5.1.1.7</ecNumber>
    </recommendedName>
    <alternativeName>
        <fullName evidence="8">PLP-independent amino acid racemase</fullName>
    </alternativeName>
</protein>
<comment type="catalytic activity">
    <reaction evidence="7 8">
        <text>(2S,6S)-2,6-diaminopimelate = meso-2,6-diaminopimelate</text>
        <dbReference type="Rhea" id="RHEA:15393"/>
        <dbReference type="ChEBI" id="CHEBI:57609"/>
        <dbReference type="ChEBI" id="CHEBI:57791"/>
        <dbReference type="EC" id="5.1.1.7"/>
    </reaction>
</comment>
<evidence type="ECO:0000256" key="7">
    <source>
        <dbReference type="ARBA" id="ARBA00051712"/>
    </source>
</evidence>
<comment type="pathway">
    <text evidence="1 8">Amino-acid biosynthesis; L-lysine biosynthesis via DAP pathway; DL-2,6-diaminopimelate from LL-2,6-diaminopimelate: step 1/1.</text>
</comment>
<feature type="binding site" evidence="8">
    <location>
        <begin position="77"/>
        <end position="78"/>
    </location>
    <ligand>
        <name>substrate</name>
    </ligand>
</feature>
<feature type="binding site" evidence="8">
    <location>
        <position position="15"/>
    </location>
    <ligand>
        <name>substrate</name>
    </ligand>
</feature>
<dbReference type="Proteomes" id="UP000251835">
    <property type="component" value="Unassembled WGS sequence"/>
</dbReference>
<keyword evidence="11" id="KW-1185">Reference proteome</keyword>
<accession>A0A7L4UP92</accession>
<dbReference type="RefSeq" id="WP_116496934.1">
    <property type="nucleotide sequence ID" value="NZ_QENZ01000005.1"/>
</dbReference>
<evidence type="ECO:0000256" key="9">
    <source>
        <dbReference type="PROSITE-ProRule" id="PRU10125"/>
    </source>
</evidence>
<keyword evidence="6 8" id="KW-0413">Isomerase</keyword>
<dbReference type="OrthoDB" id="9805408at2"/>
<dbReference type="EC" id="5.1.1.7" evidence="3 8"/>
<dbReference type="EMBL" id="QENZ01000005">
    <property type="protein sequence ID" value="PVX50077.1"/>
    <property type="molecule type" value="Genomic_DNA"/>
</dbReference>
<evidence type="ECO:0000256" key="4">
    <source>
        <dbReference type="ARBA" id="ARBA00022605"/>
    </source>
</evidence>
<keyword evidence="8" id="KW-0963">Cytoplasm</keyword>
<sequence>MTRKIFFYKYHGTGNDFILIDNRDFSFHIENNELIKHLCHRRFGIGADGLILLENTNKADFKMQYFNSDGNLSSMCGNGGRCIVAFAKYLGIIDNTTQFLAPDGMHSAELTPSGVALQMKDVSQIEQVGQDFYLDTGSPHYVKLIDSHENFDTVSEGQKIRYNNRFNKVGTNVNFVSVENNKIILSTYERGVEDETYSCGTGTVATAIVLGLLNGKEEQELHTKGGILKVSYTKKGEAFKNIILEGPVEQVFQGEILIKNRSKQL</sequence>
<comment type="subunit">
    <text evidence="8">Homodimer.</text>
</comment>
<dbReference type="GO" id="GO:0005829">
    <property type="term" value="C:cytosol"/>
    <property type="evidence" value="ECO:0007669"/>
    <property type="project" value="TreeGrafter"/>
</dbReference>
<dbReference type="InterPro" id="IPR018510">
    <property type="entry name" value="DAP_epimerase_AS"/>
</dbReference>
<gene>
    <name evidence="8" type="primary">dapF</name>
    <name evidence="10" type="ORF">C7377_1725</name>
</gene>
<feature type="binding site" evidence="8">
    <location>
        <begin position="200"/>
        <end position="201"/>
    </location>
    <ligand>
        <name>substrate</name>
    </ligand>
</feature>
<dbReference type="PANTHER" id="PTHR31689:SF0">
    <property type="entry name" value="DIAMINOPIMELATE EPIMERASE"/>
    <property type="match status" value="1"/>
</dbReference>
<comment type="similarity">
    <text evidence="2 8">Belongs to the diaminopimelate epimerase family.</text>
</comment>
<dbReference type="Gene3D" id="3.10.310.10">
    <property type="entry name" value="Diaminopimelate Epimerase, Chain A, domain 1"/>
    <property type="match status" value="2"/>
</dbReference>
<evidence type="ECO:0000256" key="1">
    <source>
        <dbReference type="ARBA" id="ARBA00005196"/>
    </source>
</evidence>
<dbReference type="PANTHER" id="PTHR31689">
    <property type="entry name" value="DIAMINOPIMELATE EPIMERASE, CHLOROPLASTIC"/>
    <property type="match status" value="1"/>
</dbReference>